<dbReference type="Proteomes" id="UP001054821">
    <property type="component" value="Chromosome 8"/>
</dbReference>
<dbReference type="AlphaFoldDB" id="A0A5E4G0X5"/>
<proteinExistence type="predicted"/>
<sequence length="226" mass="24227">MGVGAQVMTPAVKDEVNTAGHPEEVSMESQEMILMPEDHDLELVAVLEAILGPELSSANTTAIEVTFQPLFAISSNPPLTRPLEAYMVVSIAITIDQAIVTSNAPSTIPTNRSATLEPILISTLGTPALVVDTIMPEHQLEIIVNPSTKDGRGIAMVPHDGAPLPFPDQPFDDFFDFLNQWDASISSIKASTRIVTSSTTAGPYQIPGLRPYFSHTVIYASCLIGK</sequence>
<reference evidence="1 4" key="3">
    <citation type="journal article" date="2022" name="G3 (Bethesda)">
        <title>Whole-genome sequence and methylome profiling of the almond [Prunus dulcis (Mill.) D.A. Webb] cultivar 'Nonpareil'.</title>
        <authorList>
            <person name="D'Amico-Willman K.M."/>
            <person name="Ouma W.Z."/>
            <person name="Meulia T."/>
            <person name="Sideli G.M."/>
            <person name="Gradziel T.M."/>
            <person name="Fresnedo-Ramirez J."/>
        </authorList>
    </citation>
    <scope>NUCLEOTIDE SEQUENCE [LARGE SCALE GENOMIC DNA]</scope>
    <source>
        <strain evidence="1">Clone GOH B32 T37-40</strain>
    </source>
</reference>
<name>A0A5E4G0X5_PRUDU</name>
<accession>A0A5E4G0X5</accession>
<dbReference type="EMBL" id="CABIKO010000283">
    <property type="protein sequence ID" value="VVA33344.1"/>
    <property type="molecule type" value="Genomic_DNA"/>
</dbReference>
<dbReference type="EMBL" id="JAJFAZ020000008">
    <property type="protein sequence ID" value="KAI5312655.1"/>
    <property type="molecule type" value="Genomic_DNA"/>
</dbReference>
<reference evidence="3" key="2">
    <citation type="journal article" date="2020" name="Plant J.">
        <title>Transposons played a major role in the diversification between the closely related almond and peach genomes: results from the almond genome sequence.</title>
        <authorList>
            <person name="Alioto T."/>
            <person name="Alexiou K.G."/>
            <person name="Bardil A."/>
            <person name="Barteri F."/>
            <person name="Castanera R."/>
            <person name="Cruz F."/>
            <person name="Dhingra A."/>
            <person name="Duval H."/>
            <person name="Fernandez I Marti A."/>
            <person name="Frias L."/>
            <person name="Galan B."/>
            <person name="Garcia J.L."/>
            <person name="Howad W."/>
            <person name="Gomez-Garrido J."/>
            <person name="Gut M."/>
            <person name="Julca I."/>
            <person name="Morata J."/>
            <person name="Puigdomenech P."/>
            <person name="Ribeca P."/>
            <person name="Rubio Cabetas M.J."/>
            <person name="Vlasova A."/>
            <person name="Wirthensohn M."/>
            <person name="Garcia-Mas J."/>
            <person name="Gabaldon T."/>
            <person name="Casacuberta J.M."/>
            <person name="Arus P."/>
        </authorList>
    </citation>
    <scope>NUCLEOTIDE SEQUENCE [LARGE SCALE GENOMIC DNA]</scope>
    <source>
        <strain evidence="3">cv. Texas</strain>
    </source>
</reference>
<evidence type="ECO:0000313" key="1">
    <source>
        <dbReference type="EMBL" id="KAI5312655.1"/>
    </source>
</evidence>
<dbReference type="InParanoid" id="A0A5E4G0X5"/>
<evidence type="ECO:0000313" key="4">
    <source>
        <dbReference type="Proteomes" id="UP001054821"/>
    </source>
</evidence>
<keyword evidence="4" id="KW-1185">Reference proteome</keyword>
<evidence type="ECO:0000313" key="2">
    <source>
        <dbReference type="EMBL" id="VVA33344.1"/>
    </source>
</evidence>
<dbReference type="Proteomes" id="UP000327085">
    <property type="component" value="Chromosome 8"/>
</dbReference>
<protein>
    <submittedName>
        <fullName evidence="2">PREDICTED: PRUPE_4G245100</fullName>
    </submittedName>
</protein>
<gene>
    <name evidence="2" type="ORF">ALMOND_2B024567</name>
    <name evidence="1" type="ORF">L3X38_041828</name>
</gene>
<dbReference type="Gramene" id="VVA33344">
    <property type="protein sequence ID" value="VVA33344"/>
    <property type="gene ID" value="Prudul26B024567"/>
</dbReference>
<reference evidence="2" key="1">
    <citation type="submission" date="2019-07" db="EMBL/GenBank/DDBJ databases">
        <authorList>
            <person name="Alioto T."/>
            <person name="Alioto T."/>
            <person name="Gomez Garrido J."/>
        </authorList>
    </citation>
    <scope>NUCLEOTIDE SEQUENCE</scope>
</reference>
<organism evidence="2 3">
    <name type="scientific">Prunus dulcis</name>
    <name type="common">Almond</name>
    <name type="synonym">Amygdalus dulcis</name>
    <dbReference type="NCBI Taxonomy" id="3755"/>
    <lineage>
        <taxon>Eukaryota</taxon>
        <taxon>Viridiplantae</taxon>
        <taxon>Streptophyta</taxon>
        <taxon>Embryophyta</taxon>
        <taxon>Tracheophyta</taxon>
        <taxon>Spermatophyta</taxon>
        <taxon>Magnoliopsida</taxon>
        <taxon>eudicotyledons</taxon>
        <taxon>Gunneridae</taxon>
        <taxon>Pentapetalae</taxon>
        <taxon>rosids</taxon>
        <taxon>fabids</taxon>
        <taxon>Rosales</taxon>
        <taxon>Rosaceae</taxon>
        <taxon>Amygdaloideae</taxon>
        <taxon>Amygdaleae</taxon>
        <taxon>Prunus</taxon>
    </lineage>
</organism>
<evidence type="ECO:0000313" key="3">
    <source>
        <dbReference type="Proteomes" id="UP000327085"/>
    </source>
</evidence>